<reference evidence="1" key="1">
    <citation type="submission" date="2020-05" db="EMBL/GenBank/DDBJ databases">
        <title>Large-scale comparative analyses of tick genomes elucidate their genetic diversity and vector capacities.</title>
        <authorList>
            <person name="Jia N."/>
            <person name="Wang J."/>
            <person name="Shi W."/>
            <person name="Du L."/>
            <person name="Sun Y."/>
            <person name="Zhan W."/>
            <person name="Jiang J."/>
            <person name="Wang Q."/>
            <person name="Zhang B."/>
            <person name="Ji P."/>
            <person name="Sakyi L.B."/>
            <person name="Cui X."/>
            <person name="Yuan T."/>
            <person name="Jiang B."/>
            <person name="Yang W."/>
            <person name="Lam T.T.-Y."/>
            <person name="Chang Q."/>
            <person name="Ding S."/>
            <person name="Wang X."/>
            <person name="Zhu J."/>
            <person name="Ruan X."/>
            <person name="Zhao L."/>
            <person name="Wei J."/>
            <person name="Que T."/>
            <person name="Du C."/>
            <person name="Cheng J."/>
            <person name="Dai P."/>
            <person name="Han X."/>
            <person name="Huang E."/>
            <person name="Gao Y."/>
            <person name="Liu J."/>
            <person name="Shao H."/>
            <person name="Ye R."/>
            <person name="Li L."/>
            <person name="Wei W."/>
            <person name="Wang X."/>
            <person name="Wang C."/>
            <person name="Yang T."/>
            <person name="Huo Q."/>
            <person name="Li W."/>
            <person name="Guo W."/>
            <person name="Chen H."/>
            <person name="Zhou L."/>
            <person name="Ni X."/>
            <person name="Tian J."/>
            <person name="Zhou Y."/>
            <person name="Sheng Y."/>
            <person name="Liu T."/>
            <person name="Pan Y."/>
            <person name="Xia L."/>
            <person name="Li J."/>
            <person name="Zhao F."/>
            <person name="Cao W."/>
        </authorList>
    </citation>
    <scope>NUCLEOTIDE SEQUENCE</scope>
    <source>
        <strain evidence="1">Dsil-2018</strain>
    </source>
</reference>
<proteinExistence type="predicted"/>
<gene>
    <name evidence="1" type="ORF">HPB49_005120</name>
</gene>
<protein>
    <submittedName>
        <fullName evidence="1">Uncharacterized protein</fullName>
    </submittedName>
</protein>
<dbReference type="Proteomes" id="UP000821865">
    <property type="component" value="Chromosome 3"/>
</dbReference>
<keyword evidence="2" id="KW-1185">Reference proteome</keyword>
<organism evidence="1 2">
    <name type="scientific">Dermacentor silvarum</name>
    <name type="common">Tick</name>
    <dbReference type="NCBI Taxonomy" id="543639"/>
    <lineage>
        <taxon>Eukaryota</taxon>
        <taxon>Metazoa</taxon>
        <taxon>Ecdysozoa</taxon>
        <taxon>Arthropoda</taxon>
        <taxon>Chelicerata</taxon>
        <taxon>Arachnida</taxon>
        <taxon>Acari</taxon>
        <taxon>Parasitiformes</taxon>
        <taxon>Ixodida</taxon>
        <taxon>Ixodoidea</taxon>
        <taxon>Ixodidae</taxon>
        <taxon>Rhipicephalinae</taxon>
        <taxon>Dermacentor</taxon>
    </lineage>
</organism>
<name>A0ACB8D351_DERSI</name>
<evidence type="ECO:0000313" key="1">
    <source>
        <dbReference type="EMBL" id="KAH7958793.1"/>
    </source>
</evidence>
<dbReference type="EMBL" id="CM023472">
    <property type="protein sequence ID" value="KAH7958793.1"/>
    <property type="molecule type" value="Genomic_DNA"/>
</dbReference>
<evidence type="ECO:0000313" key="2">
    <source>
        <dbReference type="Proteomes" id="UP000821865"/>
    </source>
</evidence>
<accession>A0ACB8D351</accession>
<sequence length="399" mass="42967">MGQAVESPLDVYEYQEHDVPTGLCFLQRGYHVCSGVCIGPLEPEACSLVGQEAPDTSHPVQPDQGNGLHHLAGGRGRLAGKTSGPWPVSGQDRGTCPDCQISLKKLLAEVRVRQPVLPKRSRPRQRHHYGAYGHVIAACASEQRCLRCGGTHPRSACAAKQAACLNCGGPHVATEPRWPSWQHERKVAETLTASCAPSRVQPGRSYSDAVCDRLARALVAGNTSTPPPRSPAAVPDSHDAVIALLTAPHAHDRPCRSPNTGQPWQLDLRVPPGRAYCIGTAAPCAADTLSSQNTFLCTTTMSSLYRKRMRVQRRSRCQGTSATVVLLTVPCLSVPLCRAPMTRILLAVPASPSTCAPPFLRCGSPRTTCAPRWRVCGRHCARHQHLGGQCLRSRGCPPR</sequence>
<comment type="caution">
    <text evidence="1">The sequence shown here is derived from an EMBL/GenBank/DDBJ whole genome shotgun (WGS) entry which is preliminary data.</text>
</comment>